<dbReference type="InterPro" id="IPR023210">
    <property type="entry name" value="NADP_OxRdtase_dom"/>
</dbReference>
<accession>A0A290XGA3</accession>
<feature type="chain" id="PRO_5012154565" evidence="1">
    <location>
        <begin position="29"/>
        <end position="317"/>
    </location>
</feature>
<dbReference type="KEGG" id="lum:CNR27_12165"/>
<dbReference type="PANTHER" id="PTHR43312:SF1">
    <property type="entry name" value="NADP-DEPENDENT OXIDOREDUCTASE DOMAIN-CONTAINING PROTEIN"/>
    <property type="match status" value="1"/>
</dbReference>
<dbReference type="OrthoDB" id="8563187at2"/>
<dbReference type="PROSITE" id="PS51318">
    <property type="entry name" value="TAT"/>
    <property type="match status" value="1"/>
</dbReference>
<name>A0A290XGA3_9GAMM</name>
<evidence type="ECO:0000259" key="2">
    <source>
        <dbReference type="Pfam" id="PF00248"/>
    </source>
</evidence>
<keyword evidence="4" id="KW-1185">Reference proteome</keyword>
<evidence type="ECO:0000256" key="1">
    <source>
        <dbReference type="SAM" id="SignalP"/>
    </source>
</evidence>
<keyword evidence="1" id="KW-0732">Signal</keyword>
<evidence type="ECO:0000313" key="4">
    <source>
        <dbReference type="Proteomes" id="UP000218968"/>
    </source>
</evidence>
<organism evidence="3 4">
    <name type="scientific">Luteimonas chenhongjianii</name>
    <dbReference type="NCBI Taxonomy" id="2006110"/>
    <lineage>
        <taxon>Bacteria</taxon>
        <taxon>Pseudomonadati</taxon>
        <taxon>Pseudomonadota</taxon>
        <taxon>Gammaproteobacteria</taxon>
        <taxon>Lysobacterales</taxon>
        <taxon>Lysobacteraceae</taxon>
        <taxon>Luteimonas</taxon>
    </lineage>
</organism>
<feature type="signal peptide" evidence="1">
    <location>
        <begin position="1"/>
        <end position="28"/>
    </location>
</feature>
<evidence type="ECO:0000313" key="3">
    <source>
        <dbReference type="EMBL" id="ATD68093.1"/>
    </source>
</evidence>
<dbReference type="PANTHER" id="PTHR43312">
    <property type="entry name" value="D-THREO-ALDOSE 1-DEHYDROGENASE"/>
    <property type="match status" value="1"/>
</dbReference>
<dbReference type="AlphaFoldDB" id="A0A290XGA3"/>
<dbReference type="InterPro" id="IPR053135">
    <property type="entry name" value="AKR2_Oxidoreductase"/>
</dbReference>
<feature type="domain" description="NADP-dependent oxidoreductase" evidence="2">
    <location>
        <begin position="48"/>
        <end position="301"/>
    </location>
</feature>
<dbReference type="Gene3D" id="3.20.20.100">
    <property type="entry name" value="NADP-dependent oxidoreductase domain"/>
    <property type="match status" value="1"/>
</dbReference>
<dbReference type="RefSeq" id="WP_096299138.1">
    <property type="nucleotide sequence ID" value="NZ_CP023406.1"/>
</dbReference>
<gene>
    <name evidence="3" type="ORF">CNR27_12165</name>
</gene>
<dbReference type="EMBL" id="CP023406">
    <property type="protein sequence ID" value="ATD68093.1"/>
    <property type="molecule type" value="Genomic_DNA"/>
</dbReference>
<dbReference type="Proteomes" id="UP000218968">
    <property type="component" value="Chromosome"/>
</dbReference>
<dbReference type="SUPFAM" id="SSF51430">
    <property type="entry name" value="NAD(P)-linked oxidoreductase"/>
    <property type="match status" value="1"/>
</dbReference>
<dbReference type="Pfam" id="PF00248">
    <property type="entry name" value="Aldo_ket_red"/>
    <property type="match status" value="1"/>
</dbReference>
<reference evidence="4" key="1">
    <citation type="submission" date="2017-09" db="EMBL/GenBank/DDBJ databases">
        <title>Luteimonas liuhanmingii sp.nov., isolated from the intestinal contents of Tibetan Plateau Pika in Yushu, Qinghai Province, China.</title>
        <authorList>
            <person name="Gui Z."/>
        </authorList>
    </citation>
    <scope>NUCLEOTIDE SEQUENCE [LARGE SCALE GENOMIC DNA]</scope>
    <source>
        <strain evidence="4">100111</strain>
    </source>
</reference>
<dbReference type="InterPro" id="IPR006311">
    <property type="entry name" value="TAT_signal"/>
</dbReference>
<dbReference type="InterPro" id="IPR036812">
    <property type="entry name" value="NAD(P)_OxRdtase_dom_sf"/>
</dbReference>
<dbReference type="CDD" id="cd19095">
    <property type="entry name" value="AKR_PA4992-like"/>
    <property type="match status" value="1"/>
</dbReference>
<proteinExistence type="predicted"/>
<sequence length="317" mass="34093">MVTRRDALKLSLGAGLSLAMPGALLAQAAQSPMLTRVIPSSGQRIPVVGLGSSATFSKTAGENASALHEVLRTLVEQGGAVFDTAPSYGASEEVAGRAVQDLGIADRVFWATKVNVAGRGADAKADPAQARAQIETSFSRLGRDTIDLIQVHNLGDVPTQLGILKELKADKRVRYTGVTSTSKPAYPQLIEIMRNEPLDFIGVDYAIDNRDVEETILPLAAERGIGVLVYAPFGRTRLWERVGDRKVPDWASEFDAATWGQFFLKFVLSHPAVTSVTPATSRASNLVDNLTAGRGRLPDAEQRRRMIAFIEELPAAT</sequence>
<protein>
    <submittedName>
        <fullName evidence="3">Oxidoreductase</fullName>
    </submittedName>
</protein>